<proteinExistence type="predicted"/>
<accession>A0A0A9M854</accession>
<dbReference type="AlphaFoldDB" id="A0A0A9M854"/>
<reference evidence="1" key="2">
    <citation type="journal article" date="2015" name="Data Brief">
        <title>Shoot transcriptome of the giant reed, Arundo donax.</title>
        <authorList>
            <person name="Barrero R.A."/>
            <person name="Guerrero F.D."/>
            <person name="Moolhuijzen P."/>
            <person name="Goolsby J.A."/>
            <person name="Tidwell J."/>
            <person name="Bellgard S.E."/>
            <person name="Bellgard M.I."/>
        </authorList>
    </citation>
    <scope>NUCLEOTIDE SEQUENCE</scope>
    <source>
        <tissue evidence="1">Shoot tissue taken approximately 20 cm above the soil surface</tissue>
    </source>
</reference>
<name>A0A0A9M854_ARUDO</name>
<protein>
    <submittedName>
        <fullName evidence="1">Uncharacterized protein</fullName>
    </submittedName>
</protein>
<dbReference type="EMBL" id="GBRH01262291">
    <property type="protein sequence ID" value="JAD35604.1"/>
    <property type="molecule type" value="Transcribed_RNA"/>
</dbReference>
<evidence type="ECO:0000313" key="1">
    <source>
        <dbReference type="EMBL" id="JAD35604.1"/>
    </source>
</evidence>
<reference evidence="1" key="1">
    <citation type="submission" date="2014-09" db="EMBL/GenBank/DDBJ databases">
        <authorList>
            <person name="Magalhaes I.L.F."/>
            <person name="Oliveira U."/>
            <person name="Santos F.R."/>
            <person name="Vidigal T.H.D.A."/>
            <person name="Brescovit A.D."/>
            <person name="Santos A.J."/>
        </authorList>
    </citation>
    <scope>NUCLEOTIDE SEQUENCE</scope>
    <source>
        <tissue evidence="1">Shoot tissue taken approximately 20 cm above the soil surface</tissue>
    </source>
</reference>
<sequence length="71" mass="8287">MLPLFLASCILQKDWRRGCCRSKSLLIVVVINCHHQNLLLLPRVGPHAHWRHQLGLWHCVLSRARIRGVPY</sequence>
<organism evidence="1">
    <name type="scientific">Arundo donax</name>
    <name type="common">Giant reed</name>
    <name type="synonym">Donax arundinaceus</name>
    <dbReference type="NCBI Taxonomy" id="35708"/>
    <lineage>
        <taxon>Eukaryota</taxon>
        <taxon>Viridiplantae</taxon>
        <taxon>Streptophyta</taxon>
        <taxon>Embryophyta</taxon>
        <taxon>Tracheophyta</taxon>
        <taxon>Spermatophyta</taxon>
        <taxon>Magnoliopsida</taxon>
        <taxon>Liliopsida</taxon>
        <taxon>Poales</taxon>
        <taxon>Poaceae</taxon>
        <taxon>PACMAD clade</taxon>
        <taxon>Arundinoideae</taxon>
        <taxon>Arundineae</taxon>
        <taxon>Arundo</taxon>
    </lineage>
</organism>